<dbReference type="InterPro" id="IPR019734">
    <property type="entry name" value="TPR_rpt"/>
</dbReference>
<gene>
    <name evidence="5" type="ORF">g.14968</name>
</gene>
<keyword evidence="1" id="KW-0677">Repeat</keyword>
<dbReference type="SMART" id="SM00028">
    <property type="entry name" value="TPR"/>
    <property type="match status" value="3"/>
</dbReference>
<dbReference type="GO" id="GO:0101031">
    <property type="term" value="C:protein folding chaperone complex"/>
    <property type="evidence" value="ECO:0007669"/>
    <property type="project" value="TreeGrafter"/>
</dbReference>
<accession>A0A1E1WHG3</accession>
<dbReference type="InterPro" id="IPR013235">
    <property type="entry name" value="PPP_dom"/>
</dbReference>
<feature type="repeat" description="TPR" evidence="3">
    <location>
        <begin position="87"/>
        <end position="120"/>
    </location>
</feature>
<dbReference type="InterPro" id="IPR013105">
    <property type="entry name" value="TPR_2"/>
</dbReference>
<dbReference type="OrthoDB" id="445564at2759"/>
<dbReference type="Pfam" id="PF08321">
    <property type="entry name" value="PPP5"/>
    <property type="match status" value="1"/>
</dbReference>
<feature type="domain" description="PPP" evidence="4">
    <location>
        <begin position="127"/>
        <end position="161"/>
    </location>
</feature>
<proteinExistence type="predicted"/>
<evidence type="ECO:0000256" key="3">
    <source>
        <dbReference type="PROSITE-ProRule" id="PRU00339"/>
    </source>
</evidence>
<protein>
    <recommendedName>
        <fullName evidence="4">PPP domain-containing protein</fullName>
    </recommendedName>
</protein>
<dbReference type="EMBL" id="GDQN01004625">
    <property type="protein sequence ID" value="JAT86429.1"/>
    <property type="molecule type" value="Transcribed_RNA"/>
</dbReference>
<dbReference type="SUPFAM" id="SSF48452">
    <property type="entry name" value="TPR-like"/>
    <property type="match status" value="1"/>
</dbReference>
<dbReference type="PROSITE" id="PS50005">
    <property type="entry name" value="TPR"/>
    <property type="match status" value="2"/>
</dbReference>
<sequence>MASNEEITGPISPEDLEAAEKLKSEANELFKKQNYNGAIELYTKAIEKNPKSAVYFGNRSISNLRLENFGYALTDASKAIELDKAYTKAYYRRAAAHMSLGKYKLALKDFEYVTKVRPNDQDAKMKYTECNKIVKKIAFEKAISVDKKEVNIADSINLDAMSK</sequence>
<dbReference type="Gene3D" id="1.25.40.10">
    <property type="entry name" value="Tetratricopeptide repeat domain"/>
    <property type="match status" value="1"/>
</dbReference>
<organism evidence="5">
    <name type="scientific">Pectinophora gossypiella</name>
    <name type="common">Cotton pink bollworm</name>
    <name type="synonym">Depressaria gossypiella</name>
    <dbReference type="NCBI Taxonomy" id="13191"/>
    <lineage>
        <taxon>Eukaryota</taxon>
        <taxon>Metazoa</taxon>
        <taxon>Ecdysozoa</taxon>
        <taxon>Arthropoda</taxon>
        <taxon>Hexapoda</taxon>
        <taxon>Insecta</taxon>
        <taxon>Pterygota</taxon>
        <taxon>Neoptera</taxon>
        <taxon>Endopterygota</taxon>
        <taxon>Lepidoptera</taxon>
        <taxon>Glossata</taxon>
        <taxon>Ditrysia</taxon>
        <taxon>Gelechioidea</taxon>
        <taxon>Gelechiidae</taxon>
        <taxon>Apatetrinae</taxon>
        <taxon>Pectinophora</taxon>
    </lineage>
</organism>
<name>A0A1E1WHG3_PECGO</name>
<evidence type="ECO:0000256" key="1">
    <source>
        <dbReference type="ARBA" id="ARBA00022737"/>
    </source>
</evidence>
<dbReference type="InterPro" id="IPR051966">
    <property type="entry name" value="RPAP3"/>
</dbReference>
<evidence type="ECO:0000256" key="2">
    <source>
        <dbReference type="ARBA" id="ARBA00022803"/>
    </source>
</evidence>
<reference evidence="5" key="1">
    <citation type="submission" date="2015-09" db="EMBL/GenBank/DDBJ databases">
        <title>De novo assembly of Pectinophora gossypiella (Pink Bollworm) gut transcriptome.</title>
        <authorList>
            <person name="Tassone E.E."/>
        </authorList>
    </citation>
    <scope>NUCLEOTIDE SEQUENCE</scope>
</reference>
<dbReference type="InterPro" id="IPR011990">
    <property type="entry name" value="TPR-like_helical_dom_sf"/>
</dbReference>
<dbReference type="Pfam" id="PF07719">
    <property type="entry name" value="TPR_2"/>
    <property type="match status" value="1"/>
</dbReference>
<feature type="repeat" description="TPR" evidence="3">
    <location>
        <begin position="19"/>
        <end position="52"/>
    </location>
</feature>
<dbReference type="PANTHER" id="PTHR46423">
    <property type="entry name" value="RNA POLYMERASE II-ASSOCIATED PROTEIN 3"/>
    <property type="match status" value="1"/>
</dbReference>
<evidence type="ECO:0000259" key="4">
    <source>
        <dbReference type="Pfam" id="PF08321"/>
    </source>
</evidence>
<dbReference type="AlphaFoldDB" id="A0A1E1WHG3"/>
<dbReference type="GO" id="GO:0016791">
    <property type="term" value="F:phosphatase activity"/>
    <property type="evidence" value="ECO:0007669"/>
    <property type="project" value="UniProtKB-ARBA"/>
</dbReference>
<keyword evidence="2 3" id="KW-0802">TPR repeat</keyword>
<dbReference type="PANTHER" id="PTHR46423:SF1">
    <property type="entry name" value="RNA POLYMERASE II-ASSOCIATED PROTEIN 3"/>
    <property type="match status" value="1"/>
</dbReference>
<dbReference type="Pfam" id="PF00515">
    <property type="entry name" value="TPR_1"/>
    <property type="match status" value="1"/>
</dbReference>
<evidence type="ECO:0000313" key="5">
    <source>
        <dbReference type="EMBL" id="JAT86429.1"/>
    </source>
</evidence>